<comment type="caution">
    <text evidence="2">The sequence shown here is derived from an EMBL/GenBank/DDBJ whole genome shotgun (WGS) entry which is preliminary data.</text>
</comment>
<evidence type="ECO:0000313" key="3">
    <source>
        <dbReference type="Proteomes" id="UP000176705"/>
    </source>
</evidence>
<evidence type="ECO:0000256" key="1">
    <source>
        <dbReference type="SAM" id="MobiDB-lite"/>
    </source>
</evidence>
<name>A0A1G2LAU6_9BACT</name>
<evidence type="ECO:0000313" key="2">
    <source>
        <dbReference type="EMBL" id="OHA08674.1"/>
    </source>
</evidence>
<organism evidence="2 3">
    <name type="scientific">Candidatus Sungbacteria bacterium RIFCSPLOWO2_01_FULL_59_16</name>
    <dbReference type="NCBI Taxonomy" id="1802280"/>
    <lineage>
        <taxon>Bacteria</taxon>
        <taxon>Candidatus Sungiibacteriota</taxon>
    </lineage>
</organism>
<reference evidence="2 3" key="1">
    <citation type="journal article" date="2016" name="Nat. Commun.">
        <title>Thousands of microbial genomes shed light on interconnected biogeochemical processes in an aquifer system.</title>
        <authorList>
            <person name="Anantharaman K."/>
            <person name="Brown C.T."/>
            <person name="Hug L.A."/>
            <person name="Sharon I."/>
            <person name="Castelle C.J."/>
            <person name="Probst A.J."/>
            <person name="Thomas B.C."/>
            <person name="Singh A."/>
            <person name="Wilkins M.J."/>
            <person name="Karaoz U."/>
            <person name="Brodie E.L."/>
            <person name="Williams K.H."/>
            <person name="Hubbard S.S."/>
            <person name="Banfield J.F."/>
        </authorList>
    </citation>
    <scope>NUCLEOTIDE SEQUENCE [LARGE SCALE GENOMIC DNA]</scope>
</reference>
<dbReference type="EMBL" id="MHQS01000012">
    <property type="protein sequence ID" value="OHA08674.1"/>
    <property type="molecule type" value="Genomic_DNA"/>
</dbReference>
<gene>
    <name evidence="2" type="ORF">A3B37_01885</name>
</gene>
<feature type="region of interest" description="Disordered" evidence="1">
    <location>
        <begin position="120"/>
        <end position="157"/>
    </location>
</feature>
<dbReference type="STRING" id="1802280.A3B37_01885"/>
<sequence length="157" mass="17752">MSANILDALLAAIFLAASGATALLVRRKIPLLMQVPPHLIEASFTTRPSRIARSAGPVFEFFSRGRIRELYYAALVHSLHRLRLWLLRLERLVYRLLEGLQARTLKLSKTEERYWGTLKQWKHEPRPGGQGLPDAVFNPEPPPQADREDHPADGTPA</sequence>
<proteinExistence type="predicted"/>
<accession>A0A1G2LAU6</accession>
<dbReference type="Proteomes" id="UP000176705">
    <property type="component" value="Unassembled WGS sequence"/>
</dbReference>
<protein>
    <submittedName>
        <fullName evidence="2">Uncharacterized protein</fullName>
    </submittedName>
</protein>
<dbReference type="AlphaFoldDB" id="A0A1G2LAU6"/>
<feature type="compositionally biased region" description="Basic and acidic residues" evidence="1">
    <location>
        <begin position="145"/>
        <end position="157"/>
    </location>
</feature>